<comment type="caution">
    <text evidence="2">The sequence shown here is derived from an EMBL/GenBank/DDBJ whole genome shotgun (WGS) entry which is preliminary data.</text>
</comment>
<evidence type="ECO:0000313" key="2">
    <source>
        <dbReference type="EMBL" id="MEW9807395.1"/>
    </source>
</evidence>
<evidence type="ECO:0000313" key="3">
    <source>
        <dbReference type="Proteomes" id="UP001556196"/>
    </source>
</evidence>
<feature type="transmembrane region" description="Helical" evidence="1">
    <location>
        <begin position="82"/>
        <end position="101"/>
    </location>
</feature>
<protein>
    <recommendedName>
        <fullName evidence="4">Two pore domain potassium channel family protein</fullName>
    </recommendedName>
</protein>
<dbReference type="EMBL" id="JBFOCI010000004">
    <property type="protein sequence ID" value="MEW9807395.1"/>
    <property type="molecule type" value="Genomic_DNA"/>
</dbReference>
<evidence type="ECO:0008006" key="4">
    <source>
        <dbReference type="Google" id="ProtNLM"/>
    </source>
</evidence>
<sequence>MWTSDWEFGLPLAVATIVFHVAAFMLTTRALVPEVAGRNNGHYRFIATVGLLAVAAALLHGLEGLAWAQLYVWLGALPDFRTAVLYSLGAMTSYGHADIYLERQWMLLGTIEAVNGLILFGLTTAFFFAAIQKLWPPRS</sequence>
<evidence type="ECO:0000256" key="1">
    <source>
        <dbReference type="SAM" id="Phobius"/>
    </source>
</evidence>
<keyword evidence="3" id="KW-1185">Reference proteome</keyword>
<proteinExistence type="predicted"/>
<keyword evidence="1" id="KW-0812">Transmembrane</keyword>
<reference evidence="2 3" key="1">
    <citation type="submission" date="2024-06" db="EMBL/GenBank/DDBJ databases">
        <authorList>
            <person name="Tuo L."/>
        </authorList>
    </citation>
    <scope>NUCLEOTIDE SEQUENCE [LARGE SCALE GENOMIC DNA]</scope>
    <source>
        <strain evidence="2 3">ZMM04-5</strain>
    </source>
</reference>
<feature type="transmembrane region" description="Helical" evidence="1">
    <location>
        <begin position="12"/>
        <end position="31"/>
    </location>
</feature>
<name>A0ABV3R2V1_9HYPH</name>
<feature type="transmembrane region" description="Helical" evidence="1">
    <location>
        <begin position="43"/>
        <end position="62"/>
    </location>
</feature>
<accession>A0ABV3R2V1</accession>
<keyword evidence="1" id="KW-1133">Transmembrane helix</keyword>
<keyword evidence="1" id="KW-0472">Membrane</keyword>
<dbReference type="Proteomes" id="UP001556196">
    <property type="component" value="Unassembled WGS sequence"/>
</dbReference>
<feature type="transmembrane region" description="Helical" evidence="1">
    <location>
        <begin position="113"/>
        <end position="135"/>
    </location>
</feature>
<gene>
    <name evidence="2" type="ORF">ABUE31_15480</name>
</gene>
<organism evidence="2 3">
    <name type="scientific">Mesorhizobium marinum</name>
    <dbReference type="NCBI Taxonomy" id="3228790"/>
    <lineage>
        <taxon>Bacteria</taxon>
        <taxon>Pseudomonadati</taxon>
        <taxon>Pseudomonadota</taxon>
        <taxon>Alphaproteobacteria</taxon>
        <taxon>Hyphomicrobiales</taxon>
        <taxon>Phyllobacteriaceae</taxon>
        <taxon>Mesorhizobium</taxon>
    </lineage>
</organism>
<dbReference type="RefSeq" id="WP_367724556.1">
    <property type="nucleotide sequence ID" value="NZ_JBFOCI010000004.1"/>
</dbReference>